<name>A0A816HHX9_ADIRI</name>
<feature type="non-terminal residue" evidence="1">
    <location>
        <position position="232"/>
    </location>
</feature>
<gene>
    <name evidence="1" type="ORF">XAT740_LOCUS62908</name>
</gene>
<proteinExistence type="predicted"/>
<dbReference type="Proteomes" id="UP000663828">
    <property type="component" value="Unassembled WGS sequence"/>
</dbReference>
<reference evidence="1" key="1">
    <citation type="submission" date="2021-02" db="EMBL/GenBank/DDBJ databases">
        <authorList>
            <person name="Nowell W R."/>
        </authorList>
    </citation>
    <scope>NUCLEOTIDE SEQUENCE</scope>
</reference>
<comment type="caution">
    <text evidence="1">The sequence shown here is derived from an EMBL/GenBank/DDBJ whole genome shotgun (WGS) entry which is preliminary data.</text>
</comment>
<organism evidence="1 2">
    <name type="scientific">Adineta ricciae</name>
    <name type="common">Rotifer</name>
    <dbReference type="NCBI Taxonomy" id="249248"/>
    <lineage>
        <taxon>Eukaryota</taxon>
        <taxon>Metazoa</taxon>
        <taxon>Spiralia</taxon>
        <taxon>Gnathifera</taxon>
        <taxon>Rotifera</taxon>
        <taxon>Eurotatoria</taxon>
        <taxon>Bdelloidea</taxon>
        <taxon>Adinetida</taxon>
        <taxon>Adinetidae</taxon>
        <taxon>Adineta</taxon>
    </lineage>
</organism>
<protein>
    <submittedName>
        <fullName evidence="1">Uncharacterized protein</fullName>
    </submittedName>
</protein>
<evidence type="ECO:0000313" key="2">
    <source>
        <dbReference type="Proteomes" id="UP000663828"/>
    </source>
</evidence>
<dbReference type="AlphaFoldDB" id="A0A816HHX9"/>
<evidence type="ECO:0000313" key="1">
    <source>
        <dbReference type="EMBL" id="CAF1688558.1"/>
    </source>
</evidence>
<accession>A0A816HHX9</accession>
<feature type="non-terminal residue" evidence="1">
    <location>
        <position position="1"/>
    </location>
</feature>
<dbReference type="EMBL" id="CAJNOR010018430">
    <property type="protein sequence ID" value="CAF1688558.1"/>
    <property type="molecule type" value="Genomic_DNA"/>
</dbReference>
<sequence length="232" mass="26893">YIESVYMPQNIFDSLTPEAQSSAKRLFKDSLIMYPHPVDLTLLKPGSTVPLDTTRRPYLKFIVDEILKQIQERMNTPHISRGIVVTASSSNYDEHIVLPMTIKQSYELYRLDNDKAPERPRYTLIYWQAMHGDMMLTIANEKIQPTEDQPHLRCLVCYVAEKPSTATSRYHENYSYLNDGHPFEHSTNVSTAKFRAKSHVFYRGCNTDDFLTFCLEIDYKTNEARLFHAGAV</sequence>
<keyword evidence="2" id="KW-1185">Reference proteome</keyword>